<dbReference type="PANTHER" id="PTHR11655:SF16">
    <property type="entry name" value="60S RIBOSOMAL PROTEIN L9"/>
    <property type="match status" value="1"/>
</dbReference>
<evidence type="ECO:0000313" key="9">
    <source>
        <dbReference type="Proteomes" id="UP001218895"/>
    </source>
</evidence>
<evidence type="ECO:0000256" key="6">
    <source>
        <dbReference type="NCBIfam" id="TIGR03653"/>
    </source>
</evidence>
<dbReference type="GO" id="GO:0019843">
    <property type="term" value="F:rRNA binding"/>
    <property type="evidence" value="ECO:0007669"/>
    <property type="project" value="UniProtKB-UniRule"/>
</dbReference>
<dbReference type="AlphaFoldDB" id="A0AAF0FRT2"/>
<dbReference type="Proteomes" id="UP001218895">
    <property type="component" value="Chromosome"/>
</dbReference>
<dbReference type="GeneID" id="79949338"/>
<dbReference type="InterPro" id="IPR036789">
    <property type="entry name" value="Ribosomal_uL6-like_a/b-dom_sf"/>
</dbReference>
<dbReference type="EMBL" id="CP091092">
    <property type="protein sequence ID" value="WFN37382.1"/>
    <property type="molecule type" value="Genomic_DNA"/>
</dbReference>
<evidence type="ECO:0000313" key="8">
    <source>
        <dbReference type="EMBL" id="WFN37382.1"/>
    </source>
</evidence>
<evidence type="ECO:0000259" key="7">
    <source>
        <dbReference type="Pfam" id="PF00347"/>
    </source>
</evidence>
<evidence type="ECO:0000256" key="2">
    <source>
        <dbReference type="ARBA" id="ARBA00022884"/>
    </source>
</evidence>
<feature type="domain" description="Large ribosomal subunit protein uL6 alpha-beta" evidence="7">
    <location>
        <begin position="9"/>
        <end position="80"/>
    </location>
</feature>
<dbReference type="InterPro" id="IPR020040">
    <property type="entry name" value="Ribosomal_uL6_a/b-dom"/>
</dbReference>
<name>A0AAF0FRT2_9EURY</name>
<dbReference type="GO" id="GO:0002181">
    <property type="term" value="P:cytoplasmic translation"/>
    <property type="evidence" value="ECO:0007669"/>
    <property type="project" value="TreeGrafter"/>
</dbReference>
<dbReference type="Gene3D" id="3.90.930.12">
    <property type="entry name" value="Ribosomal protein L6, alpha-beta domain"/>
    <property type="match status" value="2"/>
</dbReference>
<dbReference type="PIRSF" id="PIRSF002162">
    <property type="entry name" value="Ribosomal_L6"/>
    <property type="match status" value="1"/>
</dbReference>
<keyword evidence="4" id="KW-0687">Ribonucleoprotein</keyword>
<dbReference type="NCBIfam" id="NF004037">
    <property type="entry name" value="PRK05518.1"/>
    <property type="match status" value="1"/>
</dbReference>
<dbReference type="FunFam" id="3.90.930.12:FF:000008">
    <property type="entry name" value="50S ribosomal protein L6"/>
    <property type="match status" value="1"/>
</dbReference>
<sequence>MITQRKVAVPNGVTAEINGSTLVVSGPKGKLERNMRYPGVTVKIEDGYFIAETESERKKIFAMLGTYVSHANNMFRGVLEEYVYTMKVVYSHFPIQLKANKDVLEIANFLGEKKTRYAAIPEGVRMKLANDEVILSGINKELVGIASGRIERATKVRGRDSRVFQDGIYIVDKA</sequence>
<organism evidence="8 9">
    <name type="scientific">Methanomicrobium antiquum</name>
    <dbReference type="NCBI Taxonomy" id="487686"/>
    <lineage>
        <taxon>Archaea</taxon>
        <taxon>Methanobacteriati</taxon>
        <taxon>Methanobacteriota</taxon>
        <taxon>Stenosarchaea group</taxon>
        <taxon>Methanomicrobia</taxon>
        <taxon>Methanomicrobiales</taxon>
        <taxon>Methanomicrobiaceae</taxon>
        <taxon>Methanomicrobium</taxon>
    </lineage>
</organism>
<evidence type="ECO:0000256" key="4">
    <source>
        <dbReference type="ARBA" id="ARBA00023274"/>
    </source>
</evidence>
<dbReference type="PANTHER" id="PTHR11655">
    <property type="entry name" value="60S/50S RIBOSOMAL PROTEIN L6/L9"/>
    <property type="match status" value="1"/>
</dbReference>
<reference evidence="8" key="1">
    <citation type="submission" date="2022-01" db="EMBL/GenBank/DDBJ databases">
        <title>Complete genome of Methanomicrobium antiquum DSM 21220.</title>
        <authorList>
            <person name="Chen S.-C."/>
            <person name="You Y.-T."/>
            <person name="Zhou Y.-Z."/>
            <person name="Lai M.-C."/>
        </authorList>
    </citation>
    <scope>NUCLEOTIDE SEQUENCE</scope>
    <source>
        <strain evidence="8">DSM 21220</strain>
    </source>
</reference>
<keyword evidence="1" id="KW-0699">rRNA-binding</keyword>
<dbReference type="KEGG" id="manq:L1994_03045"/>
<proteinExistence type="predicted"/>
<keyword evidence="2" id="KW-0694">RNA-binding</keyword>
<dbReference type="Pfam" id="PF00347">
    <property type="entry name" value="Ribosomal_L6"/>
    <property type="match status" value="2"/>
</dbReference>
<dbReference type="RefSeq" id="WP_278100221.1">
    <property type="nucleotide sequence ID" value="NZ_CP091092.1"/>
</dbReference>
<dbReference type="InterPro" id="IPR000702">
    <property type="entry name" value="Ribosomal_uL6-like"/>
</dbReference>
<dbReference type="GO" id="GO:0003735">
    <property type="term" value="F:structural constituent of ribosome"/>
    <property type="evidence" value="ECO:0007669"/>
    <property type="project" value="UniProtKB-UniRule"/>
</dbReference>
<evidence type="ECO:0000256" key="1">
    <source>
        <dbReference type="ARBA" id="ARBA00022730"/>
    </source>
</evidence>
<keyword evidence="9" id="KW-1185">Reference proteome</keyword>
<evidence type="ECO:0000256" key="5">
    <source>
        <dbReference type="ARBA" id="ARBA00035454"/>
    </source>
</evidence>
<dbReference type="InterPro" id="IPR019907">
    <property type="entry name" value="Ribosomal_uL6_arc"/>
</dbReference>
<feature type="domain" description="Large ribosomal subunit protein uL6 alpha-beta" evidence="7">
    <location>
        <begin position="93"/>
        <end position="167"/>
    </location>
</feature>
<keyword evidence="3 8" id="KW-0689">Ribosomal protein</keyword>
<gene>
    <name evidence="8" type="ORF">L1994_03045</name>
</gene>
<accession>A0AAF0FRT2</accession>
<protein>
    <recommendedName>
        <fullName evidence="5 6">50S ribosomal protein L6</fullName>
    </recommendedName>
</protein>
<dbReference type="GO" id="GO:0022625">
    <property type="term" value="C:cytosolic large ribosomal subunit"/>
    <property type="evidence" value="ECO:0007669"/>
    <property type="project" value="UniProtKB-UniRule"/>
</dbReference>
<evidence type="ECO:0000256" key="3">
    <source>
        <dbReference type="ARBA" id="ARBA00022980"/>
    </source>
</evidence>
<dbReference type="SUPFAM" id="SSF56053">
    <property type="entry name" value="Ribosomal protein L6"/>
    <property type="match status" value="2"/>
</dbReference>
<dbReference type="NCBIfam" id="TIGR03653">
    <property type="entry name" value="uL6_arch"/>
    <property type="match status" value="1"/>
</dbReference>